<dbReference type="InterPro" id="IPR045275">
    <property type="entry name" value="MscS_archaea/bacteria_type"/>
</dbReference>
<dbReference type="Pfam" id="PF00924">
    <property type="entry name" value="MS_channel_2nd"/>
    <property type="match status" value="1"/>
</dbReference>
<dbReference type="InterPro" id="IPR049278">
    <property type="entry name" value="MS_channel_C"/>
</dbReference>
<reference evidence="11 12" key="1">
    <citation type="submission" date="2016-10" db="EMBL/GenBank/DDBJ databases">
        <authorList>
            <person name="de Groot N.N."/>
        </authorList>
    </citation>
    <scope>NUCLEOTIDE SEQUENCE [LARGE SCALE GENOMIC DNA]</scope>
    <source>
        <strain evidence="11 12">DSM 22187</strain>
    </source>
</reference>
<evidence type="ECO:0000256" key="5">
    <source>
        <dbReference type="ARBA" id="ARBA00022989"/>
    </source>
</evidence>
<evidence type="ECO:0000256" key="2">
    <source>
        <dbReference type="ARBA" id="ARBA00008017"/>
    </source>
</evidence>
<feature type="region of interest" description="Disordered" evidence="7">
    <location>
        <begin position="280"/>
        <end position="301"/>
    </location>
</feature>
<dbReference type="SUPFAM" id="SSF50182">
    <property type="entry name" value="Sm-like ribonucleoproteins"/>
    <property type="match status" value="1"/>
</dbReference>
<dbReference type="GO" id="GO:0008381">
    <property type="term" value="F:mechanosensitive monoatomic ion channel activity"/>
    <property type="evidence" value="ECO:0007669"/>
    <property type="project" value="InterPro"/>
</dbReference>
<evidence type="ECO:0000259" key="10">
    <source>
        <dbReference type="Pfam" id="PF21082"/>
    </source>
</evidence>
<dbReference type="GO" id="GO:0005886">
    <property type="term" value="C:plasma membrane"/>
    <property type="evidence" value="ECO:0007669"/>
    <property type="project" value="UniProtKB-SubCell"/>
</dbReference>
<dbReference type="STRING" id="1073996.SAMN05444271_10925"/>
<keyword evidence="4 8" id="KW-0812">Transmembrane</keyword>
<dbReference type="KEGG" id="hae:halTADL_0380"/>
<evidence type="ECO:0000256" key="7">
    <source>
        <dbReference type="SAM" id="MobiDB-lite"/>
    </source>
</evidence>
<accession>A0A2H4PYN8</accession>
<keyword evidence="12" id="KW-1185">Reference proteome</keyword>
<dbReference type="InterPro" id="IPR010920">
    <property type="entry name" value="LSM_dom_sf"/>
</dbReference>
<dbReference type="SUPFAM" id="SSF82689">
    <property type="entry name" value="Mechanosensitive channel protein MscS (YggB), C-terminal domain"/>
    <property type="match status" value="1"/>
</dbReference>
<comment type="similarity">
    <text evidence="2">Belongs to the MscS (TC 1.A.23) family.</text>
</comment>
<feature type="transmembrane region" description="Helical" evidence="8">
    <location>
        <begin position="93"/>
        <end position="115"/>
    </location>
</feature>
<evidence type="ECO:0000256" key="6">
    <source>
        <dbReference type="ARBA" id="ARBA00023136"/>
    </source>
</evidence>
<dbReference type="GeneID" id="35001205"/>
<keyword evidence="5 8" id="KW-1133">Transmembrane helix</keyword>
<dbReference type="RefSeq" id="WP_089672098.1">
    <property type="nucleotide sequence ID" value="NZ_CP024845.1"/>
</dbReference>
<proteinExistence type="inferred from homology"/>
<feature type="domain" description="Mechanosensitive ion channel MscS" evidence="9">
    <location>
        <begin position="117"/>
        <end position="181"/>
    </location>
</feature>
<evidence type="ECO:0000313" key="11">
    <source>
        <dbReference type="EMBL" id="SEI83464.1"/>
    </source>
</evidence>
<dbReference type="Gene3D" id="3.30.70.100">
    <property type="match status" value="1"/>
</dbReference>
<dbReference type="InterPro" id="IPR023408">
    <property type="entry name" value="MscS_beta-dom_sf"/>
</dbReference>
<keyword evidence="3" id="KW-1003">Cell membrane</keyword>
<sequence>MALSLILQGIPTSVDGILTQYGGALLSVAVTALTFIIAFFVIYRIGKSVLVRATKRALNAREFSTAVVSLGSSIAGIVALFGAVAIAATVAGFPAILTAFATISGALALGFAFAAGDIIENFVAGIFILKDKPFTVGDHIQWSGNDGIVREINLRVTKLDTFNNEQVTVPNSDLANSVVMNPVANETRRVPFDFGIEYDADIELARDIIIDEANKIDGILADPAPTAPVTGLADSAVVLNGRVWINPRETGAGGVKTKWVEAVKNRFDAEGVGMPYPHTELTGSVEVDSAEFEPTGPVTND</sequence>
<feature type="transmembrane region" description="Helical" evidence="8">
    <location>
        <begin position="20"/>
        <end position="43"/>
    </location>
</feature>
<protein>
    <submittedName>
        <fullName evidence="11">Mechanosensitive ion channel</fullName>
    </submittedName>
</protein>
<comment type="subcellular location">
    <subcellularLocation>
        <location evidence="1">Cell membrane</location>
        <topology evidence="1">Multi-pass membrane protein</topology>
    </subcellularLocation>
</comment>
<dbReference type="InterPro" id="IPR006685">
    <property type="entry name" value="MscS_channel_2nd"/>
</dbReference>
<evidence type="ECO:0000256" key="4">
    <source>
        <dbReference type="ARBA" id="ARBA00022692"/>
    </source>
</evidence>
<evidence type="ECO:0000256" key="3">
    <source>
        <dbReference type="ARBA" id="ARBA00022475"/>
    </source>
</evidence>
<dbReference type="PANTHER" id="PTHR30221:SF1">
    <property type="entry name" value="SMALL-CONDUCTANCE MECHANOSENSITIVE CHANNEL"/>
    <property type="match status" value="1"/>
</dbReference>
<dbReference type="EMBL" id="FNYR01000009">
    <property type="protein sequence ID" value="SEI83464.1"/>
    <property type="molecule type" value="Genomic_DNA"/>
</dbReference>
<evidence type="ECO:0000256" key="8">
    <source>
        <dbReference type="SAM" id="Phobius"/>
    </source>
</evidence>
<accession>A0A1H6TZ24</accession>
<feature type="transmembrane region" description="Helical" evidence="8">
    <location>
        <begin position="63"/>
        <end position="87"/>
    </location>
</feature>
<evidence type="ECO:0000259" key="9">
    <source>
        <dbReference type="Pfam" id="PF00924"/>
    </source>
</evidence>
<dbReference type="AlphaFoldDB" id="A0A1H6TZ24"/>
<dbReference type="InterPro" id="IPR011066">
    <property type="entry name" value="MscS_channel_C_sf"/>
</dbReference>
<dbReference type="PANTHER" id="PTHR30221">
    <property type="entry name" value="SMALL-CONDUCTANCE MECHANOSENSITIVE CHANNEL"/>
    <property type="match status" value="1"/>
</dbReference>
<gene>
    <name evidence="11" type="ORF">SAMN05444271_10925</name>
</gene>
<keyword evidence="6 8" id="KW-0472">Membrane</keyword>
<evidence type="ECO:0000313" key="12">
    <source>
        <dbReference type="Proteomes" id="UP000198888"/>
    </source>
</evidence>
<dbReference type="Gene3D" id="1.10.287.1260">
    <property type="match status" value="1"/>
</dbReference>
<feature type="domain" description="Mechanosensitive ion channel MscS C-terminal" evidence="10">
    <location>
        <begin position="192"/>
        <end position="273"/>
    </location>
</feature>
<evidence type="ECO:0000256" key="1">
    <source>
        <dbReference type="ARBA" id="ARBA00004651"/>
    </source>
</evidence>
<organism evidence="11 12">
    <name type="scientific">Halohasta litchfieldiae</name>
    <dbReference type="NCBI Taxonomy" id="1073996"/>
    <lineage>
        <taxon>Archaea</taxon>
        <taxon>Methanobacteriati</taxon>
        <taxon>Methanobacteriota</taxon>
        <taxon>Stenosarchaea group</taxon>
        <taxon>Halobacteria</taxon>
        <taxon>Halobacteriales</taxon>
        <taxon>Haloferacaceae</taxon>
        <taxon>Halohasta</taxon>
    </lineage>
</organism>
<dbReference type="Gene3D" id="2.30.30.60">
    <property type="match status" value="1"/>
</dbReference>
<dbReference type="Pfam" id="PF21082">
    <property type="entry name" value="MS_channel_3rd"/>
    <property type="match status" value="1"/>
</dbReference>
<dbReference type="Proteomes" id="UP000198888">
    <property type="component" value="Unassembled WGS sequence"/>
</dbReference>
<name>A0A1H6TZ24_9EURY</name>